<keyword evidence="4" id="KW-1185">Reference proteome</keyword>
<evidence type="ECO:0000313" key="3">
    <source>
        <dbReference type="EMBL" id="GMH54381.1"/>
    </source>
</evidence>
<protein>
    <submittedName>
        <fullName evidence="3">Uncharacterized protein</fullName>
    </submittedName>
</protein>
<feature type="compositionally biased region" description="Low complexity" evidence="1">
    <location>
        <begin position="74"/>
        <end position="102"/>
    </location>
</feature>
<evidence type="ECO:0000256" key="1">
    <source>
        <dbReference type="SAM" id="MobiDB-lite"/>
    </source>
</evidence>
<comment type="caution">
    <text evidence="3">The sequence shown here is derived from an EMBL/GenBank/DDBJ whole genome shotgun (WGS) entry which is preliminary data.</text>
</comment>
<feature type="transmembrane region" description="Helical" evidence="2">
    <location>
        <begin position="363"/>
        <end position="383"/>
    </location>
</feature>
<keyword evidence="2" id="KW-1133">Transmembrane helix</keyword>
<evidence type="ECO:0000256" key="2">
    <source>
        <dbReference type="SAM" id="Phobius"/>
    </source>
</evidence>
<gene>
    <name evidence="3" type="ORF">TrRE_jg1306</name>
</gene>
<dbReference type="Proteomes" id="UP001165082">
    <property type="component" value="Unassembled WGS sequence"/>
</dbReference>
<feature type="region of interest" description="Disordered" evidence="1">
    <location>
        <begin position="67"/>
        <end position="106"/>
    </location>
</feature>
<dbReference type="OrthoDB" id="10436702at2759"/>
<feature type="region of interest" description="Disordered" evidence="1">
    <location>
        <begin position="400"/>
        <end position="436"/>
    </location>
</feature>
<keyword evidence="2" id="KW-0472">Membrane</keyword>
<accession>A0A9W6ZKA7</accession>
<sequence>MGTCKEGYARKACSSEIDGCVASYGVYTDYCDKCATDTYSTGCTMRCDCTACDSGKTTSGALGSTSADACVEGTSPTPSSTTTAPTAPTSSSTTTAPTAPGAAPAPAPAPAASVCEKLKKALPEALVKNTNCVDSPAGARLSASLNLEPEYPDAATKTLVEKALELAVPGFPTPLKVALELALEFDLCGADSENPMKFAVSMSEENLGLDDMKIFEMKGEAGEITKKFNSPITIPPAPNPGVIFVVFSVTMSGDTSSSKIKVSIDLLTKYPKLTIKTALPTMEWAEATIYSHLLFEETISLKSECDKNHANYDCFKTSSPTNVNGKGSEFDTCLPKTLVRQAAASGGTKAAGDSGGGGSTGGAFAGALVLGLVVAGAGVALAVRHKIFSVNEEKVKELKEKGSSQVKGLKEKVRGLKKESSSSESTDKKDKAFDMTTIEEGKKDAKVVKANPVA</sequence>
<keyword evidence="2" id="KW-0812">Transmembrane</keyword>
<name>A0A9W6ZKA7_9STRA</name>
<reference evidence="3" key="1">
    <citation type="submission" date="2022-07" db="EMBL/GenBank/DDBJ databases">
        <title>Genome analysis of Parmales, a sister group of diatoms, reveals the evolutionary specialization of diatoms from phago-mixotrophs to photoautotrophs.</title>
        <authorList>
            <person name="Ban H."/>
            <person name="Sato S."/>
            <person name="Yoshikawa S."/>
            <person name="Kazumasa Y."/>
            <person name="Nakamura Y."/>
            <person name="Ichinomiya M."/>
            <person name="Saitoh K."/>
            <person name="Sato N."/>
            <person name="Blanc-Mathieu R."/>
            <person name="Endo H."/>
            <person name="Kuwata A."/>
            <person name="Ogata H."/>
        </authorList>
    </citation>
    <scope>NUCLEOTIDE SEQUENCE</scope>
</reference>
<evidence type="ECO:0000313" key="4">
    <source>
        <dbReference type="Proteomes" id="UP001165082"/>
    </source>
</evidence>
<dbReference type="AlphaFoldDB" id="A0A9W6ZKA7"/>
<organism evidence="3 4">
    <name type="scientific">Triparma retinervis</name>
    <dbReference type="NCBI Taxonomy" id="2557542"/>
    <lineage>
        <taxon>Eukaryota</taxon>
        <taxon>Sar</taxon>
        <taxon>Stramenopiles</taxon>
        <taxon>Ochrophyta</taxon>
        <taxon>Bolidophyceae</taxon>
        <taxon>Parmales</taxon>
        <taxon>Triparmaceae</taxon>
        <taxon>Triparma</taxon>
    </lineage>
</organism>
<dbReference type="EMBL" id="BRXZ01006042">
    <property type="protein sequence ID" value="GMH54381.1"/>
    <property type="molecule type" value="Genomic_DNA"/>
</dbReference>
<proteinExistence type="predicted"/>